<name>A0A813GWV6_POLGL</name>
<sequence length="451" mass="50928">MLRALRMEKARRAAGRGTLAENDPRFHTEKVTRISSCTGDEEQRKNYPILTMNHLMLETFPKMSTLEGARMHSIDVGGFLQKDGLRNAKPFRLDDDPEHAWLTDTGTWHEDHSSLYDTALYLQISDGLARTGDSVPALSEFLCELSCRFGWAMLRHNDIIGFYDLAKADTEHVSGDGRSMRPLFDPSHYSGINLDAMKLYNLEVLALKRSPEATLRQFMSAQRHIGPAYEYNFGNKYLAKHWATSFLPSRLNDVPRKQHSDDMTTLGEELQWIAPLFQVAGFQPMAATFGTLRLLRVEVPTAMFYLIASQDGFLDEQQAISAHTPQHSSCVQPRWCDLFLDMWYPTQKRRMAVWVMSPDSGKGLATIVEDTTLELPLGAILLSVQRPLPQMKFQPHETTKAEMELAAIRVCRNMGVLGEPWPSELVAAVPLKPRYYDGSPKNICGSFAPSS</sequence>
<protein>
    <submittedName>
        <fullName evidence="1">Uncharacterized protein</fullName>
    </submittedName>
</protein>
<reference evidence="1" key="1">
    <citation type="submission" date="2021-02" db="EMBL/GenBank/DDBJ databases">
        <authorList>
            <person name="Dougan E. K."/>
            <person name="Rhodes N."/>
            <person name="Thang M."/>
            <person name="Chan C."/>
        </authorList>
    </citation>
    <scope>NUCLEOTIDE SEQUENCE</scope>
</reference>
<comment type="caution">
    <text evidence="1">The sequence shown here is derived from an EMBL/GenBank/DDBJ whole genome shotgun (WGS) entry which is preliminary data.</text>
</comment>
<dbReference type="Proteomes" id="UP000626109">
    <property type="component" value="Unassembled WGS sequence"/>
</dbReference>
<gene>
    <name evidence="2" type="ORF">PGLA2088_LOCUS36755</name>
    <name evidence="1" type="ORF">PGLA2088_LOCUS895</name>
</gene>
<evidence type="ECO:0000313" key="3">
    <source>
        <dbReference type="Proteomes" id="UP000626109"/>
    </source>
</evidence>
<accession>A0A813GWV6</accession>
<dbReference type="AlphaFoldDB" id="A0A813GWV6"/>
<dbReference type="EMBL" id="CAJNNW010032249">
    <property type="protein sequence ID" value="CAE8711961.1"/>
    <property type="molecule type" value="Genomic_DNA"/>
</dbReference>
<evidence type="ECO:0000313" key="2">
    <source>
        <dbReference type="EMBL" id="CAE8711961.1"/>
    </source>
</evidence>
<proteinExistence type="predicted"/>
<dbReference type="EMBL" id="CAJNNW010000632">
    <property type="protein sequence ID" value="CAE8629551.1"/>
    <property type="molecule type" value="Genomic_DNA"/>
</dbReference>
<evidence type="ECO:0000313" key="1">
    <source>
        <dbReference type="EMBL" id="CAE8629551.1"/>
    </source>
</evidence>
<organism evidence="1 3">
    <name type="scientific">Polarella glacialis</name>
    <name type="common">Dinoflagellate</name>
    <dbReference type="NCBI Taxonomy" id="89957"/>
    <lineage>
        <taxon>Eukaryota</taxon>
        <taxon>Sar</taxon>
        <taxon>Alveolata</taxon>
        <taxon>Dinophyceae</taxon>
        <taxon>Suessiales</taxon>
        <taxon>Suessiaceae</taxon>
        <taxon>Polarella</taxon>
    </lineage>
</organism>